<evidence type="ECO:0000256" key="1">
    <source>
        <dbReference type="SAM" id="MobiDB-lite"/>
    </source>
</evidence>
<feature type="chain" id="PRO_5039950728" evidence="2">
    <location>
        <begin position="17"/>
        <end position="333"/>
    </location>
</feature>
<evidence type="ECO:0000313" key="4">
    <source>
        <dbReference type="Proteomes" id="UP000693970"/>
    </source>
</evidence>
<evidence type="ECO:0000313" key="3">
    <source>
        <dbReference type="EMBL" id="KAG7348647.1"/>
    </source>
</evidence>
<protein>
    <submittedName>
        <fullName evidence="3">Uncharacterized protein</fullName>
    </submittedName>
</protein>
<proteinExistence type="predicted"/>
<feature type="signal peptide" evidence="2">
    <location>
        <begin position="1"/>
        <end position="16"/>
    </location>
</feature>
<feature type="compositionally biased region" description="Polar residues" evidence="1">
    <location>
        <begin position="94"/>
        <end position="106"/>
    </location>
</feature>
<feature type="region of interest" description="Disordered" evidence="1">
    <location>
        <begin position="88"/>
        <end position="145"/>
    </location>
</feature>
<evidence type="ECO:0000256" key="2">
    <source>
        <dbReference type="SAM" id="SignalP"/>
    </source>
</evidence>
<sequence length="333" mass="38044">MMVTKLSLSLSVTAIAAVVAVQQAWLTMTTALSVGREGRILQLPTQAGLTVSSDRIGGSHPTQRRCYRFTGKTFQSLRSKDDNHEVFDDEDVTVSMNGVSSATTERQQSKGKHNNRENDSFSSSSVVEVTTPTSTTTTTSTTNSLQEQLRSITVPSIGVSPIIENTTSTTKNCTNSIPVRPPELSPYYRRDVDDFFHKPIVHPERIARLLQRRFHARRERHYDTVKQLDQALQNDHGVFVYDTPNLWTRRRIPPRAYQERVQTRKQRQQQESPQPDVALYTIDPITCRLSQQEIHQFLEQYQQYFRNGNFQAATLIRYQAKLQGMFFNDNDSS</sequence>
<comment type="caution">
    <text evidence="3">The sequence shown here is derived from an EMBL/GenBank/DDBJ whole genome shotgun (WGS) entry which is preliminary data.</text>
</comment>
<gene>
    <name evidence="3" type="ORF">IV203_017352</name>
</gene>
<dbReference type="AlphaFoldDB" id="A0A9K3KRZ2"/>
<accession>A0A9K3KRZ2</accession>
<dbReference type="Proteomes" id="UP000693970">
    <property type="component" value="Unassembled WGS sequence"/>
</dbReference>
<feature type="compositionally biased region" description="Low complexity" evidence="1">
    <location>
        <begin position="120"/>
        <end position="144"/>
    </location>
</feature>
<organism evidence="3 4">
    <name type="scientific">Nitzschia inconspicua</name>
    <dbReference type="NCBI Taxonomy" id="303405"/>
    <lineage>
        <taxon>Eukaryota</taxon>
        <taxon>Sar</taxon>
        <taxon>Stramenopiles</taxon>
        <taxon>Ochrophyta</taxon>
        <taxon>Bacillariophyta</taxon>
        <taxon>Bacillariophyceae</taxon>
        <taxon>Bacillariophycidae</taxon>
        <taxon>Bacillariales</taxon>
        <taxon>Bacillariaceae</taxon>
        <taxon>Nitzschia</taxon>
    </lineage>
</organism>
<name>A0A9K3KRZ2_9STRA</name>
<reference evidence="3" key="1">
    <citation type="journal article" date="2021" name="Sci. Rep.">
        <title>Diploid genomic architecture of Nitzschia inconspicua, an elite biomass production diatom.</title>
        <authorList>
            <person name="Oliver A."/>
            <person name="Podell S."/>
            <person name="Pinowska A."/>
            <person name="Traller J.C."/>
            <person name="Smith S.R."/>
            <person name="McClure R."/>
            <person name="Beliaev A."/>
            <person name="Bohutskyi P."/>
            <person name="Hill E.A."/>
            <person name="Rabines A."/>
            <person name="Zheng H."/>
            <person name="Allen L.Z."/>
            <person name="Kuo A."/>
            <person name="Grigoriev I.V."/>
            <person name="Allen A.E."/>
            <person name="Hazlebeck D."/>
            <person name="Allen E.E."/>
        </authorList>
    </citation>
    <scope>NUCLEOTIDE SEQUENCE</scope>
    <source>
        <strain evidence="3">Hildebrandi</strain>
    </source>
</reference>
<keyword evidence="2" id="KW-0732">Signal</keyword>
<dbReference type="EMBL" id="JAGRRH010000020">
    <property type="protein sequence ID" value="KAG7348647.1"/>
    <property type="molecule type" value="Genomic_DNA"/>
</dbReference>
<keyword evidence="4" id="KW-1185">Reference proteome</keyword>
<reference evidence="3" key="2">
    <citation type="submission" date="2021-04" db="EMBL/GenBank/DDBJ databases">
        <authorList>
            <person name="Podell S."/>
        </authorList>
    </citation>
    <scope>NUCLEOTIDE SEQUENCE</scope>
    <source>
        <strain evidence="3">Hildebrandi</strain>
    </source>
</reference>